<evidence type="ECO:0000313" key="1">
    <source>
        <dbReference type="EMBL" id="CCG47052.1"/>
    </source>
</evidence>
<name>I0JSD0_HALH3</name>
<protein>
    <submittedName>
        <fullName evidence="1">HTH domain protein</fullName>
    </submittedName>
</protein>
<dbReference type="HOGENOM" id="CLU_130270_0_0_9"/>
<dbReference type="eggNOG" id="ENOG5030RGP">
    <property type="taxonomic scope" value="Bacteria"/>
</dbReference>
<organism evidence="1 2">
    <name type="scientific">Halobacillus halophilus (strain ATCC 35676 / DSM 2266 / JCM 20832 / KCTC 3685 / LMG 17431 / NBRC 102448 / NCIMB 2269)</name>
    <name type="common">Sporosarcina halophila</name>
    <dbReference type="NCBI Taxonomy" id="866895"/>
    <lineage>
        <taxon>Bacteria</taxon>
        <taxon>Bacillati</taxon>
        <taxon>Bacillota</taxon>
        <taxon>Bacilli</taxon>
        <taxon>Bacillales</taxon>
        <taxon>Bacillaceae</taxon>
        <taxon>Halobacillus</taxon>
    </lineage>
</organism>
<dbReference type="SUPFAM" id="SSF47413">
    <property type="entry name" value="lambda repressor-like DNA-binding domains"/>
    <property type="match status" value="1"/>
</dbReference>
<dbReference type="Proteomes" id="UP000007397">
    <property type="component" value="Chromosome"/>
</dbReference>
<dbReference type="RefSeq" id="WP_014644936.1">
    <property type="nucleotide sequence ID" value="NC_017668.1"/>
</dbReference>
<sequence length="169" mass="19741">MKESRSARTLKNFRVCKEKSQEQFSSELMLSREYLSKQETGERKVQPATTRQLIEKYNDPWLALEAANEYIGWGVTRTNAPNSDICKGTVHSRLEEHLTEALESTNKFQLTEKPNIVQSIEMQDIRNSASKIVEVIYWSLMYLALVCETYEIGWIELWEEHYSKLRSKG</sequence>
<dbReference type="InterPro" id="IPR010982">
    <property type="entry name" value="Lambda_DNA-bd_dom_sf"/>
</dbReference>
<gene>
    <name evidence="1" type="ordered locus">HBHAL_4714</name>
</gene>
<keyword evidence="2" id="KW-1185">Reference proteome</keyword>
<dbReference type="STRING" id="866895.HBHAL_4714"/>
<dbReference type="Gene3D" id="1.10.260.40">
    <property type="entry name" value="lambda repressor-like DNA-binding domains"/>
    <property type="match status" value="1"/>
</dbReference>
<reference evidence="1 2" key="1">
    <citation type="journal article" date="2013" name="Environ. Microbiol.">
        <title>Chloride and organic osmolytes: a hybrid strategy to cope with elevated salinities by the moderately halophilic, chloride-dependent bacterium Halobacillus halophilus.</title>
        <authorList>
            <person name="Saum S.H."/>
            <person name="Pfeiffer F."/>
            <person name="Palm P."/>
            <person name="Rampp M."/>
            <person name="Schuster S.C."/>
            <person name="Muller V."/>
            <person name="Oesterhelt D."/>
        </authorList>
    </citation>
    <scope>NUCLEOTIDE SEQUENCE [LARGE SCALE GENOMIC DNA]</scope>
    <source>
        <strain evidence="2">ATCC 35676 / DSM 2266 / JCM 20832 / KCTC 3685 / LMG 17431 / NBRC 102448 / NCIMB 2269</strain>
    </source>
</reference>
<proteinExistence type="predicted"/>
<accession>I0JSD0</accession>
<dbReference type="KEGG" id="hhd:HBHAL_4714"/>
<dbReference type="AlphaFoldDB" id="I0JSD0"/>
<dbReference type="GO" id="GO:0003677">
    <property type="term" value="F:DNA binding"/>
    <property type="evidence" value="ECO:0007669"/>
    <property type="project" value="InterPro"/>
</dbReference>
<evidence type="ECO:0000313" key="2">
    <source>
        <dbReference type="Proteomes" id="UP000007397"/>
    </source>
</evidence>
<dbReference type="EMBL" id="HE717023">
    <property type="protein sequence ID" value="CCG47052.1"/>
    <property type="molecule type" value="Genomic_DNA"/>
</dbReference>